<reference evidence="1 2" key="1">
    <citation type="journal article" date="2021" name="Elife">
        <title>Chloroplast acquisition without the gene transfer in kleptoplastic sea slugs, Plakobranchus ocellatus.</title>
        <authorList>
            <person name="Maeda T."/>
            <person name="Takahashi S."/>
            <person name="Yoshida T."/>
            <person name="Shimamura S."/>
            <person name="Takaki Y."/>
            <person name="Nagai Y."/>
            <person name="Toyoda A."/>
            <person name="Suzuki Y."/>
            <person name="Arimoto A."/>
            <person name="Ishii H."/>
            <person name="Satoh N."/>
            <person name="Nishiyama T."/>
            <person name="Hasebe M."/>
            <person name="Maruyama T."/>
            <person name="Minagawa J."/>
            <person name="Obokata J."/>
            <person name="Shigenobu S."/>
        </authorList>
    </citation>
    <scope>NUCLEOTIDE SEQUENCE [LARGE SCALE GENOMIC DNA]</scope>
</reference>
<evidence type="ECO:0000313" key="1">
    <source>
        <dbReference type="EMBL" id="GFR83791.1"/>
    </source>
</evidence>
<comment type="caution">
    <text evidence="1">The sequence shown here is derived from an EMBL/GenBank/DDBJ whole genome shotgun (WGS) entry which is preliminary data.</text>
</comment>
<sequence length="91" mass="9728">MQCSQCKPWPVVDTALGGPSLAHLPVTQAAKLEISASPDHLAPITATRPGALVTALSTITLSRLKQGVRRAWLKMPSHQGFGRCWGITKTL</sequence>
<name>A0AAV4GF69_9GAST</name>
<accession>A0AAV4GF69</accession>
<dbReference type="EMBL" id="BMAT01012025">
    <property type="protein sequence ID" value="GFR83791.1"/>
    <property type="molecule type" value="Genomic_DNA"/>
</dbReference>
<protein>
    <submittedName>
        <fullName evidence="1">Uncharacterized protein</fullName>
    </submittedName>
</protein>
<evidence type="ECO:0000313" key="2">
    <source>
        <dbReference type="Proteomes" id="UP000762676"/>
    </source>
</evidence>
<keyword evidence="2" id="KW-1185">Reference proteome</keyword>
<gene>
    <name evidence="1" type="ORF">ElyMa_005984000</name>
</gene>
<dbReference type="AlphaFoldDB" id="A0AAV4GF69"/>
<dbReference type="Proteomes" id="UP000762676">
    <property type="component" value="Unassembled WGS sequence"/>
</dbReference>
<organism evidence="1 2">
    <name type="scientific">Elysia marginata</name>
    <dbReference type="NCBI Taxonomy" id="1093978"/>
    <lineage>
        <taxon>Eukaryota</taxon>
        <taxon>Metazoa</taxon>
        <taxon>Spiralia</taxon>
        <taxon>Lophotrochozoa</taxon>
        <taxon>Mollusca</taxon>
        <taxon>Gastropoda</taxon>
        <taxon>Heterobranchia</taxon>
        <taxon>Euthyneura</taxon>
        <taxon>Panpulmonata</taxon>
        <taxon>Sacoglossa</taxon>
        <taxon>Placobranchoidea</taxon>
        <taxon>Plakobranchidae</taxon>
        <taxon>Elysia</taxon>
    </lineage>
</organism>
<proteinExistence type="predicted"/>